<evidence type="ECO:0000256" key="2">
    <source>
        <dbReference type="ARBA" id="ARBA00010945"/>
    </source>
</evidence>
<dbReference type="PROSITE" id="PS50173">
    <property type="entry name" value="UMUC"/>
    <property type="match status" value="1"/>
</dbReference>
<comment type="subcellular location">
    <subcellularLocation>
        <location evidence="1 15">Cytoplasm</location>
    </subcellularLocation>
</comment>
<evidence type="ECO:0000256" key="1">
    <source>
        <dbReference type="ARBA" id="ARBA00004496"/>
    </source>
</evidence>
<proteinExistence type="inferred from homology"/>
<dbReference type="InterPro" id="IPR001126">
    <property type="entry name" value="UmuC"/>
</dbReference>
<dbReference type="Pfam" id="PF11799">
    <property type="entry name" value="IMS_C"/>
    <property type="match status" value="1"/>
</dbReference>
<feature type="active site" evidence="15">
    <location>
        <position position="108"/>
    </location>
</feature>
<keyword evidence="13 15" id="KW-0234">DNA repair</keyword>
<feature type="site" description="Substrate discrimination" evidence="15">
    <location>
        <position position="17"/>
    </location>
</feature>
<dbReference type="RefSeq" id="WP_168449299.1">
    <property type="nucleotide sequence ID" value="NZ_JAAWWK010000002.1"/>
</dbReference>
<keyword evidence="4 15" id="KW-0963">Cytoplasm</keyword>
<feature type="domain" description="UmuC" evidence="16">
    <location>
        <begin position="8"/>
        <end position="189"/>
    </location>
</feature>
<evidence type="ECO:0000256" key="7">
    <source>
        <dbReference type="ARBA" id="ARBA00022705"/>
    </source>
</evidence>
<dbReference type="SUPFAM" id="SSF100879">
    <property type="entry name" value="Lesion bypass DNA polymerase (Y-family), little finger domain"/>
    <property type="match status" value="1"/>
</dbReference>
<protein>
    <recommendedName>
        <fullName evidence="15">DNA polymerase IV</fullName>
        <shortName evidence="15">Pol IV</shortName>
        <ecNumber evidence="15">2.7.7.7</ecNumber>
    </recommendedName>
</protein>
<evidence type="ECO:0000256" key="10">
    <source>
        <dbReference type="ARBA" id="ARBA00022842"/>
    </source>
</evidence>
<dbReference type="InterPro" id="IPR053848">
    <property type="entry name" value="IMS_HHH_1"/>
</dbReference>
<dbReference type="EMBL" id="JAAWWK010000002">
    <property type="protein sequence ID" value="NKI16748.1"/>
    <property type="molecule type" value="Genomic_DNA"/>
</dbReference>
<keyword evidence="8 15" id="KW-0479">Metal-binding</keyword>
<dbReference type="HAMAP" id="MF_01113">
    <property type="entry name" value="DNApol_IV"/>
    <property type="match status" value="1"/>
</dbReference>
<dbReference type="InterPro" id="IPR017961">
    <property type="entry name" value="DNA_pol_Y-fam_little_finger"/>
</dbReference>
<reference evidence="17 18" key="1">
    <citation type="submission" date="2020-04" db="EMBL/GenBank/DDBJ databases">
        <authorList>
            <person name="Yoon J."/>
        </authorList>
    </citation>
    <scope>NUCLEOTIDE SEQUENCE [LARGE SCALE GENOMIC DNA]</scope>
    <source>
        <strain evidence="17 18">KMU-166</strain>
    </source>
</reference>
<dbReference type="PANTHER" id="PTHR11076:SF33">
    <property type="entry name" value="DNA POLYMERASE KAPPA"/>
    <property type="match status" value="1"/>
</dbReference>
<evidence type="ECO:0000256" key="15">
    <source>
        <dbReference type="HAMAP-Rule" id="MF_01113"/>
    </source>
</evidence>
<dbReference type="Gene3D" id="3.30.70.270">
    <property type="match status" value="1"/>
</dbReference>
<keyword evidence="11 15" id="KW-0239">DNA-directed DNA polymerase</keyword>
<evidence type="ECO:0000256" key="12">
    <source>
        <dbReference type="ARBA" id="ARBA00023125"/>
    </source>
</evidence>
<comment type="subunit">
    <text evidence="15">Monomer.</text>
</comment>
<evidence type="ECO:0000313" key="17">
    <source>
        <dbReference type="EMBL" id="NKI16748.1"/>
    </source>
</evidence>
<keyword evidence="12 15" id="KW-0238">DNA-binding</keyword>
<name>A0ABX1GDT9_9GAMM</name>
<dbReference type="Pfam" id="PF21999">
    <property type="entry name" value="IMS_HHH_1"/>
    <property type="match status" value="1"/>
</dbReference>
<organism evidence="17 18">
    <name type="scientific">Spongiibacter thalassae</name>
    <dbReference type="NCBI Taxonomy" id="2721624"/>
    <lineage>
        <taxon>Bacteria</taxon>
        <taxon>Pseudomonadati</taxon>
        <taxon>Pseudomonadota</taxon>
        <taxon>Gammaproteobacteria</taxon>
        <taxon>Cellvibrionales</taxon>
        <taxon>Spongiibacteraceae</taxon>
        <taxon>Spongiibacter</taxon>
    </lineage>
</organism>
<dbReference type="NCBIfam" id="NF002677">
    <property type="entry name" value="PRK02406.1"/>
    <property type="match status" value="1"/>
</dbReference>
<evidence type="ECO:0000256" key="5">
    <source>
        <dbReference type="ARBA" id="ARBA00022679"/>
    </source>
</evidence>
<dbReference type="Pfam" id="PF00817">
    <property type="entry name" value="IMS"/>
    <property type="match status" value="1"/>
</dbReference>
<dbReference type="Gene3D" id="3.40.1170.60">
    <property type="match status" value="1"/>
</dbReference>
<comment type="caution">
    <text evidence="17">The sequence shown here is derived from an EMBL/GenBank/DDBJ whole genome shotgun (WGS) entry which is preliminary data.</text>
</comment>
<comment type="catalytic activity">
    <reaction evidence="14 15">
        <text>DNA(n) + a 2'-deoxyribonucleoside 5'-triphosphate = DNA(n+1) + diphosphate</text>
        <dbReference type="Rhea" id="RHEA:22508"/>
        <dbReference type="Rhea" id="RHEA-COMP:17339"/>
        <dbReference type="Rhea" id="RHEA-COMP:17340"/>
        <dbReference type="ChEBI" id="CHEBI:33019"/>
        <dbReference type="ChEBI" id="CHEBI:61560"/>
        <dbReference type="ChEBI" id="CHEBI:173112"/>
        <dbReference type="EC" id="2.7.7.7"/>
    </reaction>
</comment>
<dbReference type="Proteomes" id="UP000765845">
    <property type="component" value="Unassembled WGS sequence"/>
</dbReference>
<dbReference type="GO" id="GO:0003887">
    <property type="term" value="F:DNA-directed DNA polymerase activity"/>
    <property type="evidence" value="ECO:0007669"/>
    <property type="project" value="UniProtKB-EC"/>
</dbReference>
<evidence type="ECO:0000256" key="14">
    <source>
        <dbReference type="ARBA" id="ARBA00049244"/>
    </source>
</evidence>
<feature type="binding site" evidence="15">
    <location>
        <position position="107"/>
    </location>
    <ligand>
        <name>Mg(2+)</name>
        <dbReference type="ChEBI" id="CHEBI:18420"/>
    </ligand>
</feature>
<comment type="function">
    <text evidence="15">Poorly processive, error-prone DNA polymerase involved in untargeted mutagenesis. Copies undamaged DNA at stalled replication forks, which arise in vivo from mismatched or misaligned primer ends. These misaligned primers can be extended by PolIV. Exhibits no 3'-5' exonuclease (proofreading) activity. May be involved in translesional synthesis, in conjunction with the beta clamp from PolIII.</text>
</comment>
<keyword evidence="7 15" id="KW-0235">DNA replication</keyword>
<dbReference type="SUPFAM" id="SSF56672">
    <property type="entry name" value="DNA/RNA polymerases"/>
    <property type="match status" value="1"/>
</dbReference>
<dbReference type="InterPro" id="IPR022880">
    <property type="entry name" value="DNApol_IV"/>
</dbReference>
<dbReference type="PANTHER" id="PTHR11076">
    <property type="entry name" value="DNA REPAIR POLYMERASE UMUC / TRANSFERASE FAMILY MEMBER"/>
    <property type="match status" value="1"/>
</dbReference>
<evidence type="ECO:0000256" key="11">
    <source>
        <dbReference type="ARBA" id="ARBA00022932"/>
    </source>
</evidence>
<dbReference type="CDD" id="cd03586">
    <property type="entry name" value="PolY_Pol_IV_kappa"/>
    <property type="match status" value="1"/>
</dbReference>
<keyword evidence="5 15" id="KW-0808">Transferase</keyword>
<gene>
    <name evidence="15 17" type="primary">dinB</name>
    <name evidence="17" type="ORF">HCU74_04855</name>
</gene>
<evidence type="ECO:0000256" key="8">
    <source>
        <dbReference type="ARBA" id="ARBA00022723"/>
    </source>
</evidence>
<dbReference type="InterPro" id="IPR043502">
    <property type="entry name" value="DNA/RNA_pol_sf"/>
</dbReference>
<dbReference type="InterPro" id="IPR043128">
    <property type="entry name" value="Rev_trsase/Diguanyl_cyclase"/>
</dbReference>
<dbReference type="Gene3D" id="1.10.150.20">
    <property type="entry name" value="5' to 3' exonuclease, C-terminal subdomain"/>
    <property type="match status" value="1"/>
</dbReference>
<evidence type="ECO:0000256" key="9">
    <source>
        <dbReference type="ARBA" id="ARBA00022763"/>
    </source>
</evidence>
<dbReference type="InterPro" id="IPR036775">
    <property type="entry name" value="DNA_pol_Y-fam_lit_finger_sf"/>
</dbReference>
<evidence type="ECO:0000259" key="16">
    <source>
        <dbReference type="PROSITE" id="PS50173"/>
    </source>
</evidence>
<comment type="cofactor">
    <cofactor evidence="15">
        <name>Mg(2+)</name>
        <dbReference type="ChEBI" id="CHEBI:18420"/>
    </cofactor>
    <text evidence="15">Binds 2 magnesium ions per subunit.</text>
</comment>
<sequence>MSSSQRKIIHCDCDCFYAAVEMRDDPGLRGRPLAIGGASDRRGVVATCNYEARAFGVHSAMPTSMAKQRCPQLIVRPPNMEKYRDVAYQVRAIFERYSDVIEPLSLDEAYLDVSDSQHFSGSASRIAAAIRAEVRVEVGITISAGVAPNKFLAKVASDWDKPDGLTVITPAQVADFVIDLPVKKIHGVGKVMAGKLAALGVETCGQLQAWSELALIEEFGRFGRQLYGYARGIDSRAVGNNRQRKSLSVERTFAADIPELAAAEEALAPLLVEMTRRLDNQRGLVVAGAFIKLKSDNFQTTTVERRQLAPVPESCFRELLGEAWQRLGRPVRLIGAGVRFASPREGDGEQLTLF</sequence>
<evidence type="ECO:0000256" key="4">
    <source>
        <dbReference type="ARBA" id="ARBA00022490"/>
    </source>
</evidence>
<evidence type="ECO:0000256" key="13">
    <source>
        <dbReference type="ARBA" id="ARBA00023204"/>
    </source>
</evidence>
<dbReference type="EC" id="2.7.7.7" evidence="15"/>
<keyword evidence="10 15" id="KW-0460">Magnesium</keyword>
<keyword evidence="9 15" id="KW-0227">DNA damage</keyword>
<comment type="similarity">
    <text evidence="2 15">Belongs to the DNA polymerase type-Y family.</text>
</comment>
<feature type="binding site" evidence="15">
    <location>
        <position position="12"/>
    </location>
    <ligand>
        <name>Mg(2+)</name>
        <dbReference type="ChEBI" id="CHEBI:18420"/>
    </ligand>
</feature>
<keyword evidence="6 15" id="KW-0548">Nucleotidyltransferase</keyword>
<accession>A0ABX1GDT9</accession>
<dbReference type="Gene3D" id="3.30.1490.100">
    <property type="entry name" value="DNA polymerase, Y-family, little finger domain"/>
    <property type="match status" value="1"/>
</dbReference>
<keyword evidence="18" id="KW-1185">Reference proteome</keyword>
<evidence type="ECO:0000313" key="18">
    <source>
        <dbReference type="Proteomes" id="UP000765845"/>
    </source>
</evidence>
<keyword evidence="3 15" id="KW-0515">Mutator protein</keyword>
<dbReference type="InterPro" id="IPR050116">
    <property type="entry name" value="DNA_polymerase-Y"/>
</dbReference>
<evidence type="ECO:0000256" key="3">
    <source>
        <dbReference type="ARBA" id="ARBA00022457"/>
    </source>
</evidence>
<evidence type="ECO:0000256" key="6">
    <source>
        <dbReference type="ARBA" id="ARBA00022695"/>
    </source>
</evidence>